<keyword evidence="2" id="KW-0378">Hydrolase</keyword>
<protein>
    <submittedName>
        <fullName evidence="2">Alpha/beta hydrolase</fullName>
    </submittedName>
</protein>
<dbReference type="GO" id="GO:0016787">
    <property type="term" value="F:hydrolase activity"/>
    <property type="evidence" value="ECO:0007669"/>
    <property type="project" value="UniProtKB-KW"/>
</dbReference>
<comment type="caution">
    <text evidence="2">The sequence shown here is derived from an EMBL/GenBank/DDBJ whole genome shotgun (WGS) entry which is preliminary data.</text>
</comment>
<keyword evidence="3" id="KW-1185">Reference proteome</keyword>
<evidence type="ECO:0000313" key="2">
    <source>
        <dbReference type="EMBL" id="NKX91850.1"/>
    </source>
</evidence>
<evidence type="ECO:0000259" key="1">
    <source>
        <dbReference type="Pfam" id="PF12697"/>
    </source>
</evidence>
<organism evidence="2 3">
    <name type="scientific">Sanguibacter hominis ATCC BAA-789</name>
    <dbReference type="NCBI Taxonomy" id="1312740"/>
    <lineage>
        <taxon>Bacteria</taxon>
        <taxon>Bacillati</taxon>
        <taxon>Actinomycetota</taxon>
        <taxon>Actinomycetes</taxon>
        <taxon>Micrococcales</taxon>
        <taxon>Sanguibacteraceae</taxon>
        <taxon>Sanguibacter</taxon>
    </lineage>
</organism>
<dbReference type="InterPro" id="IPR000073">
    <property type="entry name" value="AB_hydrolase_1"/>
</dbReference>
<dbReference type="PRINTS" id="PR00111">
    <property type="entry name" value="ABHYDROLASE"/>
</dbReference>
<dbReference type="PANTHER" id="PTHR43194">
    <property type="entry name" value="HYDROLASE ALPHA/BETA FOLD FAMILY"/>
    <property type="match status" value="1"/>
</dbReference>
<dbReference type="SUPFAM" id="SSF53474">
    <property type="entry name" value="alpha/beta-Hydrolases"/>
    <property type="match status" value="1"/>
</dbReference>
<proteinExistence type="predicted"/>
<dbReference type="EMBL" id="JAAXOW010000001">
    <property type="protein sequence ID" value="NKX91850.1"/>
    <property type="molecule type" value="Genomic_DNA"/>
</dbReference>
<dbReference type="RefSeq" id="WP_168445964.1">
    <property type="nucleotide sequence ID" value="NZ_JAAXOW010000001.1"/>
</dbReference>
<dbReference type="Gene3D" id="3.40.50.1820">
    <property type="entry name" value="alpha/beta hydrolase"/>
    <property type="match status" value="1"/>
</dbReference>
<feature type="domain" description="AB hydrolase-1" evidence="1">
    <location>
        <begin position="17"/>
        <end position="236"/>
    </location>
</feature>
<reference evidence="2 3" key="1">
    <citation type="submission" date="2020-04" db="EMBL/GenBank/DDBJ databases">
        <title>MicrobeNet Type strains.</title>
        <authorList>
            <person name="Nicholson A.C."/>
        </authorList>
    </citation>
    <scope>NUCLEOTIDE SEQUENCE [LARGE SCALE GENOMIC DNA]</scope>
    <source>
        <strain evidence="2 3">ATCC BAA-789</strain>
    </source>
</reference>
<dbReference type="InterPro" id="IPR029058">
    <property type="entry name" value="AB_hydrolase_fold"/>
</dbReference>
<accession>A0A9X5IPR3</accession>
<name>A0A9X5IPR3_9MICO</name>
<dbReference type="Pfam" id="PF12697">
    <property type="entry name" value="Abhydrolase_6"/>
    <property type="match status" value="1"/>
</dbReference>
<dbReference type="PANTHER" id="PTHR43194:SF5">
    <property type="entry name" value="PIMELOYL-[ACYL-CARRIER PROTEIN] METHYL ESTER ESTERASE"/>
    <property type="match status" value="1"/>
</dbReference>
<dbReference type="Proteomes" id="UP000774283">
    <property type="component" value="Unassembled WGS sequence"/>
</dbReference>
<evidence type="ECO:0000313" key="3">
    <source>
        <dbReference type="Proteomes" id="UP000774283"/>
    </source>
</evidence>
<sequence>MDLHVHRYGTPQAPRMLLLHGMTEDGTTWPDLVERWGAVWDLLAVDLRGHGRSPRLTQDERPRATEVMLDDVVALLDEQPAPVVLLGHSLGGNLALRAALRRPGAVRALVLEDPTSPLDPSDTERFVAGNLAFLDAMADRDGQVERMRAQTRWSHAEIDAWADSKARVDREAVTGGLAVRGEWDALWDTIGVPTLVVVPPGPTMSPAAPRSPLVRRVVVPGAGHCVRRDEPEAFCSAVEDFLAAL</sequence>
<dbReference type="InterPro" id="IPR050228">
    <property type="entry name" value="Carboxylesterase_BioH"/>
</dbReference>
<dbReference type="AlphaFoldDB" id="A0A9X5IPR3"/>
<gene>
    <name evidence="2" type="ORF">HF995_00925</name>
</gene>